<evidence type="ECO:0000256" key="4">
    <source>
        <dbReference type="ARBA" id="ARBA00022824"/>
    </source>
</evidence>
<evidence type="ECO:0000256" key="8">
    <source>
        <dbReference type="ARBA" id="ARBA00023288"/>
    </source>
</evidence>
<evidence type="ECO:0000256" key="13">
    <source>
        <dbReference type="SAM" id="MobiDB-lite"/>
    </source>
</evidence>
<accession>A0AAJ0M8E5</accession>
<name>A0AAJ0M8E5_9PEZI</name>
<evidence type="ECO:0000256" key="7">
    <source>
        <dbReference type="ARBA" id="ARBA00023139"/>
    </source>
</evidence>
<comment type="domain">
    <text evidence="11 12">The DHHC domain is required for palmitoyltransferase activity.</text>
</comment>
<feature type="compositionally biased region" description="Low complexity" evidence="13">
    <location>
        <begin position="87"/>
        <end position="98"/>
    </location>
</feature>
<dbReference type="GO" id="GO:0005789">
    <property type="term" value="C:endoplasmic reticulum membrane"/>
    <property type="evidence" value="ECO:0007669"/>
    <property type="project" value="UniProtKB-SubCell"/>
</dbReference>
<protein>
    <recommendedName>
        <fullName evidence="11">Palmitoyltransferase PFA4</fullName>
        <ecNumber evidence="11">2.3.1.225</ecNumber>
    </recommendedName>
    <alternativeName>
        <fullName evidence="11">Protein S-acyltransferase</fullName>
        <shortName evidence="11">PAT</shortName>
    </alternativeName>
    <alternativeName>
        <fullName evidence="11">Protein fatty acyltransferase 4</fullName>
    </alternativeName>
</protein>
<dbReference type="PANTHER" id="PTHR12246">
    <property type="entry name" value="PALMITOYLTRANSFERASE ZDHHC16"/>
    <property type="match status" value="1"/>
</dbReference>
<dbReference type="EC" id="2.3.1.225" evidence="11"/>
<evidence type="ECO:0000313" key="16">
    <source>
        <dbReference type="Proteomes" id="UP001275084"/>
    </source>
</evidence>
<feature type="transmembrane region" description="Helical" evidence="11 12">
    <location>
        <begin position="158"/>
        <end position="177"/>
    </location>
</feature>
<evidence type="ECO:0000256" key="5">
    <source>
        <dbReference type="ARBA" id="ARBA00022989"/>
    </source>
</evidence>
<feature type="domain" description="Palmitoyltransferase DHHC" evidence="14">
    <location>
        <begin position="108"/>
        <end position="236"/>
    </location>
</feature>
<dbReference type="AlphaFoldDB" id="A0AAJ0M8E5"/>
<feature type="transmembrane region" description="Helical" evidence="11 12">
    <location>
        <begin position="51"/>
        <end position="67"/>
    </location>
</feature>
<evidence type="ECO:0000256" key="12">
    <source>
        <dbReference type="RuleBase" id="RU079119"/>
    </source>
</evidence>
<evidence type="ECO:0000256" key="1">
    <source>
        <dbReference type="ARBA" id="ARBA00004141"/>
    </source>
</evidence>
<proteinExistence type="inferred from homology"/>
<feature type="transmembrane region" description="Helical" evidence="11 12">
    <location>
        <begin position="197"/>
        <end position="219"/>
    </location>
</feature>
<keyword evidence="6 11" id="KW-0472">Membrane</keyword>
<dbReference type="EMBL" id="JAUIQD010000008">
    <property type="protein sequence ID" value="KAK3341321.1"/>
    <property type="molecule type" value="Genomic_DNA"/>
</dbReference>
<evidence type="ECO:0000259" key="14">
    <source>
        <dbReference type="Pfam" id="PF01529"/>
    </source>
</evidence>
<dbReference type="InterPro" id="IPR001594">
    <property type="entry name" value="Palmitoyltrfase_DHHC"/>
</dbReference>
<keyword evidence="3 11" id="KW-0812">Transmembrane</keyword>
<dbReference type="PROSITE" id="PS50216">
    <property type="entry name" value="DHHC"/>
    <property type="match status" value="1"/>
</dbReference>
<dbReference type="InterPro" id="IPR039859">
    <property type="entry name" value="PFA4/ZDH16/20/ERF2-like"/>
</dbReference>
<evidence type="ECO:0000256" key="11">
    <source>
        <dbReference type="HAMAP-Rule" id="MF_03199"/>
    </source>
</evidence>
<keyword evidence="4 11" id="KW-0256">Endoplasmic reticulum</keyword>
<keyword evidence="9 11" id="KW-0012">Acyltransferase</keyword>
<evidence type="ECO:0000313" key="15">
    <source>
        <dbReference type="EMBL" id="KAK3341321.1"/>
    </source>
</evidence>
<keyword evidence="7 11" id="KW-0564">Palmitate</keyword>
<dbReference type="Proteomes" id="UP001275084">
    <property type="component" value="Unassembled WGS sequence"/>
</dbReference>
<evidence type="ECO:0000256" key="3">
    <source>
        <dbReference type="ARBA" id="ARBA00022692"/>
    </source>
</evidence>
<evidence type="ECO:0000256" key="9">
    <source>
        <dbReference type="ARBA" id="ARBA00023315"/>
    </source>
</evidence>
<keyword evidence="2 11" id="KW-0808">Transferase</keyword>
<dbReference type="GO" id="GO:0019706">
    <property type="term" value="F:protein-cysteine S-palmitoyltransferase activity"/>
    <property type="evidence" value="ECO:0007669"/>
    <property type="project" value="UniProtKB-UniRule"/>
</dbReference>
<feature type="transmembrane region" description="Helical" evidence="11 12">
    <location>
        <begin position="12"/>
        <end position="31"/>
    </location>
</feature>
<keyword evidence="16" id="KW-1185">Reference proteome</keyword>
<comment type="catalytic activity">
    <reaction evidence="10 11 12">
        <text>L-cysteinyl-[protein] + hexadecanoyl-CoA = S-hexadecanoyl-L-cysteinyl-[protein] + CoA</text>
        <dbReference type="Rhea" id="RHEA:36683"/>
        <dbReference type="Rhea" id="RHEA-COMP:10131"/>
        <dbReference type="Rhea" id="RHEA-COMP:11032"/>
        <dbReference type="ChEBI" id="CHEBI:29950"/>
        <dbReference type="ChEBI" id="CHEBI:57287"/>
        <dbReference type="ChEBI" id="CHEBI:57379"/>
        <dbReference type="ChEBI" id="CHEBI:74151"/>
        <dbReference type="EC" id="2.3.1.225"/>
    </reaction>
</comment>
<evidence type="ECO:0000256" key="10">
    <source>
        <dbReference type="ARBA" id="ARBA00048048"/>
    </source>
</evidence>
<evidence type="ECO:0000256" key="2">
    <source>
        <dbReference type="ARBA" id="ARBA00022679"/>
    </source>
</evidence>
<organism evidence="15 16">
    <name type="scientific">Lasiosphaeria hispida</name>
    <dbReference type="NCBI Taxonomy" id="260671"/>
    <lineage>
        <taxon>Eukaryota</taxon>
        <taxon>Fungi</taxon>
        <taxon>Dikarya</taxon>
        <taxon>Ascomycota</taxon>
        <taxon>Pezizomycotina</taxon>
        <taxon>Sordariomycetes</taxon>
        <taxon>Sordariomycetidae</taxon>
        <taxon>Sordariales</taxon>
        <taxon>Lasiosphaeriaceae</taxon>
        <taxon>Lasiosphaeria</taxon>
    </lineage>
</organism>
<evidence type="ECO:0000256" key="6">
    <source>
        <dbReference type="ARBA" id="ARBA00023136"/>
    </source>
</evidence>
<comment type="function">
    <text evidence="11">Mediates the reversible addition of palmitate to target proteins, thereby regulating their membrane association and biological function.</text>
</comment>
<comment type="similarity">
    <text evidence="11">Belongs to the DHHC palmitoyltransferase family. PFA4 subfamily.</text>
</comment>
<feature type="active site" description="S-palmitoyl cysteine intermediate" evidence="11">
    <location>
        <position position="140"/>
    </location>
</feature>
<comment type="subcellular location">
    <subcellularLocation>
        <location evidence="11">Endoplasmic reticulum membrane</location>
        <topology evidence="11">Multi-pass membrane protein</topology>
    </subcellularLocation>
    <subcellularLocation>
        <location evidence="1">Membrane</location>
        <topology evidence="1">Multi-pass membrane protein</topology>
    </subcellularLocation>
</comment>
<reference evidence="15" key="2">
    <citation type="submission" date="2023-06" db="EMBL/GenBank/DDBJ databases">
        <authorList>
            <consortium name="Lawrence Berkeley National Laboratory"/>
            <person name="Haridas S."/>
            <person name="Hensen N."/>
            <person name="Bonometti L."/>
            <person name="Westerberg I."/>
            <person name="Brannstrom I.O."/>
            <person name="Guillou S."/>
            <person name="Cros-Aarteil S."/>
            <person name="Calhoun S."/>
            <person name="Kuo A."/>
            <person name="Mondo S."/>
            <person name="Pangilinan J."/>
            <person name="Riley R."/>
            <person name="Labutti K."/>
            <person name="Andreopoulos B."/>
            <person name="Lipzen A."/>
            <person name="Chen C."/>
            <person name="Yanf M."/>
            <person name="Daum C."/>
            <person name="Ng V."/>
            <person name="Clum A."/>
            <person name="Steindorff A."/>
            <person name="Ohm R."/>
            <person name="Martin F."/>
            <person name="Silar P."/>
            <person name="Natvig D."/>
            <person name="Lalanne C."/>
            <person name="Gautier V."/>
            <person name="Ament-Velasquez S.L."/>
            <person name="Kruys A."/>
            <person name="Hutchinson M.I."/>
            <person name="Powell A.J."/>
            <person name="Barry K."/>
            <person name="Miller A.N."/>
            <person name="Grigoriev I.V."/>
            <person name="Debuchy R."/>
            <person name="Gladieux P."/>
            <person name="Thoren M.H."/>
            <person name="Johannesson H."/>
        </authorList>
    </citation>
    <scope>NUCLEOTIDE SEQUENCE</scope>
    <source>
        <strain evidence="15">CBS 955.72</strain>
    </source>
</reference>
<comment type="caution">
    <text evidence="15">The sequence shown here is derived from an EMBL/GenBank/DDBJ whole genome shotgun (WGS) entry which is preliminary data.</text>
</comment>
<keyword evidence="8 11" id="KW-0449">Lipoprotein</keyword>
<dbReference type="InterPro" id="IPR033682">
    <property type="entry name" value="PFA4"/>
</dbReference>
<gene>
    <name evidence="11" type="primary">PFA4</name>
    <name evidence="15" type="ORF">B0T25DRAFT_558002</name>
</gene>
<reference evidence="15" key="1">
    <citation type="journal article" date="2023" name="Mol. Phylogenet. Evol.">
        <title>Genome-scale phylogeny and comparative genomics of the fungal order Sordariales.</title>
        <authorList>
            <person name="Hensen N."/>
            <person name="Bonometti L."/>
            <person name="Westerberg I."/>
            <person name="Brannstrom I.O."/>
            <person name="Guillou S."/>
            <person name="Cros-Aarteil S."/>
            <person name="Calhoun S."/>
            <person name="Haridas S."/>
            <person name="Kuo A."/>
            <person name="Mondo S."/>
            <person name="Pangilinan J."/>
            <person name="Riley R."/>
            <person name="LaButti K."/>
            <person name="Andreopoulos B."/>
            <person name="Lipzen A."/>
            <person name="Chen C."/>
            <person name="Yan M."/>
            <person name="Daum C."/>
            <person name="Ng V."/>
            <person name="Clum A."/>
            <person name="Steindorff A."/>
            <person name="Ohm R.A."/>
            <person name="Martin F."/>
            <person name="Silar P."/>
            <person name="Natvig D.O."/>
            <person name="Lalanne C."/>
            <person name="Gautier V."/>
            <person name="Ament-Velasquez S.L."/>
            <person name="Kruys A."/>
            <person name="Hutchinson M.I."/>
            <person name="Powell A.J."/>
            <person name="Barry K."/>
            <person name="Miller A.N."/>
            <person name="Grigoriev I.V."/>
            <person name="Debuchy R."/>
            <person name="Gladieux P."/>
            <person name="Hiltunen Thoren M."/>
            <person name="Johannesson H."/>
        </authorList>
    </citation>
    <scope>NUCLEOTIDE SEQUENCE</scope>
    <source>
        <strain evidence="15">CBS 955.72</strain>
    </source>
</reference>
<keyword evidence="5 11" id="KW-1133">Transmembrane helix</keyword>
<dbReference type="HAMAP" id="MF_03199">
    <property type="entry name" value="DHHC_PAT_PFA4"/>
    <property type="match status" value="1"/>
</dbReference>
<dbReference type="Pfam" id="PF01529">
    <property type="entry name" value="DHHC"/>
    <property type="match status" value="1"/>
</dbReference>
<sequence length="492" mass="54661">MGGPKTGPSTQGLQTLAIPVVCILIGFLGYYSQWLFWNSPDLAPGPLPTRQTAVFNVLLACVWWTYYRACTVDPGYYTFPMGTSASAPASPSKPGTPGRPSKPPGKGAPRWCKKCQAPKPPRAHHCRHCGRCIAKMDHHCPWTGNCVSMQTFPYFFRFLLYTNLALWMLGVLVFQRLANIWSERHLPAYLGPTLPHLIALTIVSLVCAGTSMALLVLLVTTARGWVLNSTMIEDWEVDRHEAVLTRLEDEGDRDGPGSDFWGADGNSGQLAQHLDRIEFPYDLDVFANMAQAMGTRNPLMWFFPLAGGPRISTTPGRGLGWEWEENGFNDLPGLWPPPDPEKLRRAQSGWPGAASRIATDGEASYYADPHKYETPEQVKASFAQRQAADIQRKRAYLQTKTQRSEILAELEELDGLGGGAQAGNYEYDGVPVWTNAGGDRLWDYGVDEDVEEEDIMQQQQHLIPVDEDGADDDVPIAELIRRRKVLTREADG</sequence>
<feature type="region of interest" description="Disordered" evidence="13">
    <location>
        <begin position="87"/>
        <end position="110"/>
    </location>
</feature>